<dbReference type="PANTHER" id="PTHR43133:SF58">
    <property type="entry name" value="ECF RNA POLYMERASE SIGMA FACTOR SIGD"/>
    <property type="match status" value="1"/>
</dbReference>
<dbReference type="InterPro" id="IPR013249">
    <property type="entry name" value="RNA_pol_sigma70_r4_t2"/>
</dbReference>
<dbReference type="EMBL" id="LJYW01000001">
    <property type="protein sequence ID" value="KPL55431.1"/>
    <property type="molecule type" value="Genomic_DNA"/>
</dbReference>
<keyword evidence="5" id="KW-0804">Transcription</keyword>
<evidence type="ECO:0000256" key="4">
    <source>
        <dbReference type="ARBA" id="ARBA00023125"/>
    </source>
</evidence>
<dbReference type="SUPFAM" id="SSF88946">
    <property type="entry name" value="Sigma2 domain of RNA polymerase sigma factors"/>
    <property type="match status" value="1"/>
</dbReference>
<dbReference type="AlphaFoldDB" id="A0A0P6VVG2"/>
<reference evidence="8 9" key="1">
    <citation type="submission" date="2015-09" db="EMBL/GenBank/DDBJ databases">
        <authorList>
            <person name="Jackson K.R."/>
            <person name="Lunt B.L."/>
            <person name="Fisher J.N.B."/>
            <person name="Gardner A.V."/>
            <person name="Bailey M.E."/>
            <person name="Deus L.M."/>
            <person name="Earl A.S."/>
            <person name="Gibby P.D."/>
            <person name="Hartmann K.A."/>
            <person name="Liu J.E."/>
            <person name="Manci A.M."/>
            <person name="Nielsen D.A."/>
            <person name="Solomon M.B."/>
            <person name="Breakwell D.P."/>
            <person name="Burnett S.H."/>
            <person name="Grose J.H."/>
        </authorList>
    </citation>
    <scope>NUCLEOTIDE SEQUENCE [LARGE SCALE GENOMIC DNA]</scope>
    <source>
        <strain evidence="8 9">16</strain>
    </source>
</reference>
<evidence type="ECO:0000313" key="9">
    <source>
        <dbReference type="Proteomes" id="UP000048984"/>
    </source>
</evidence>
<dbReference type="GO" id="GO:0006352">
    <property type="term" value="P:DNA-templated transcription initiation"/>
    <property type="evidence" value="ECO:0007669"/>
    <property type="project" value="InterPro"/>
</dbReference>
<dbReference type="SUPFAM" id="SSF88659">
    <property type="entry name" value="Sigma3 and sigma4 domains of RNA polymerase sigma factors"/>
    <property type="match status" value="1"/>
</dbReference>
<keyword evidence="4" id="KW-0238">DNA-binding</keyword>
<dbReference type="InterPro" id="IPR036388">
    <property type="entry name" value="WH-like_DNA-bd_sf"/>
</dbReference>
<dbReference type="InterPro" id="IPR014284">
    <property type="entry name" value="RNA_pol_sigma-70_dom"/>
</dbReference>
<dbReference type="PANTHER" id="PTHR43133">
    <property type="entry name" value="RNA POLYMERASE ECF-TYPE SIGMA FACTO"/>
    <property type="match status" value="1"/>
</dbReference>
<dbReference type="RefSeq" id="WP_054361597.1">
    <property type="nucleotide sequence ID" value="NZ_JAPCYQ010000001.1"/>
</dbReference>
<name>A0A0P6VVG2_9HYPH</name>
<accession>A0A0P6VVG2</accession>
<evidence type="ECO:0000259" key="7">
    <source>
        <dbReference type="Pfam" id="PF08281"/>
    </source>
</evidence>
<evidence type="ECO:0000256" key="2">
    <source>
        <dbReference type="ARBA" id="ARBA00023015"/>
    </source>
</evidence>
<dbReference type="InterPro" id="IPR007627">
    <property type="entry name" value="RNA_pol_sigma70_r2"/>
</dbReference>
<protein>
    <recommendedName>
        <fullName evidence="10">RNA polymerase subunit sigma</fullName>
    </recommendedName>
</protein>
<dbReference type="InterPro" id="IPR013325">
    <property type="entry name" value="RNA_pol_sigma_r2"/>
</dbReference>
<evidence type="ECO:0000256" key="3">
    <source>
        <dbReference type="ARBA" id="ARBA00023082"/>
    </source>
</evidence>
<evidence type="ECO:0008006" key="10">
    <source>
        <dbReference type="Google" id="ProtNLM"/>
    </source>
</evidence>
<dbReference type="InterPro" id="IPR039425">
    <property type="entry name" value="RNA_pol_sigma-70-like"/>
</dbReference>
<dbReference type="STRING" id="665126.ABB55_26980"/>
<organism evidence="8 9">
    <name type="scientific">Prosthecodimorpha hirschii</name>
    <dbReference type="NCBI Taxonomy" id="665126"/>
    <lineage>
        <taxon>Bacteria</taxon>
        <taxon>Pseudomonadati</taxon>
        <taxon>Pseudomonadota</taxon>
        <taxon>Alphaproteobacteria</taxon>
        <taxon>Hyphomicrobiales</taxon>
        <taxon>Ancalomicrobiaceae</taxon>
        <taxon>Prosthecodimorpha</taxon>
    </lineage>
</organism>
<dbReference type="GO" id="GO:0016987">
    <property type="term" value="F:sigma factor activity"/>
    <property type="evidence" value="ECO:0007669"/>
    <property type="project" value="UniProtKB-KW"/>
</dbReference>
<dbReference type="Pfam" id="PF08281">
    <property type="entry name" value="Sigma70_r4_2"/>
    <property type="match status" value="1"/>
</dbReference>
<sequence length="186" mass="20518">MSVSEIHLKDLMTRSMAGDEAAYRLLLEDVARLVRGHVGRLLSRARAANTADVEDIVQDVLIAVHTRRHTYDPGYPVGAWIHAISRHKVIDHLRARTRAGTSLPIDDLEDLLPAPEEAADAVWDVARVLERLPPALRRPFAAVKLEGRSIAEAARTAGMSETALKVAIHRGMKRLSLIFGTDRGRA</sequence>
<evidence type="ECO:0000256" key="5">
    <source>
        <dbReference type="ARBA" id="ARBA00023163"/>
    </source>
</evidence>
<dbReference type="Gene3D" id="1.10.10.10">
    <property type="entry name" value="Winged helix-like DNA-binding domain superfamily/Winged helix DNA-binding domain"/>
    <property type="match status" value="1"/>
</dbReference>
<gene>
    <name evidence="8" type="ORF">ABB55_26980</name>
</gene>
<dbReference type="Proteomes" id="UP000048984">
    <property type="component" value="Unassembled WGS sequence"/>
</dbReference>
<dbReference type="Gene3D" id="1.10.1740.10">
    <property type="match status" value="1"/>
</dbReference>
<keyword evidence="3" id="KW-0731">Sigma factor</keyword>
<reference evidence="8 9" key="2">
    <citation type="submission" date="2015-10" db="EMBL/GenBank/DDBJ databases">
        <title>Draft Genome Sequence of Prosthecomicrobium hirschii ATCC 27832.</title>
        <authorList>
            <person name="Daniel J."/>
            <person name="Givan S.A."/>
            <person name="Brun Y.V."/>
            <person name="Brown P.J."/>
        </authorList>
    </citation>
    <scope>NUCLEOTIDE SEQUENCE [LARGE SCALE GENOMIC DNA]</scope>
    <source>
        <strain evidence="8 9">16</strain>
    </source>
</reference>
<proteinExistence type="inferred from homology"/>
<comment type="similarity">
    <text evidence="1">Belongs to the sigma-70 factor family. ECF subfamily.</text>
</comment>
<keyword evidence="2" id="KW-0805">Transcription regulation</keyword>
<dbReference type="Pfam" id="PF04542">
    <property type="entry name" value="Sigma70_r2"/>
    <property type="match status" value="1"/>
</dbReference>
<evidence type="ECO:0000256" key="1">
    <source>
        <dbReference type="ARBA" id="ARBA00010641"/>
    </source>
</evidence>
<dbReference type="InterPro" id="IPR013324">
    <property type="entry name" value="RNA_pol_sigma_r3/r4-like"/>
</dbReference>
<dbReference type="NCBIfam" id="TIGR02937">
    <property type="entry name" value="sigma70-ECF"/>
    <property type="match status" value="1"/>
</dbReference>
<dbReference type="GO" id="GO:0003677">
    <property type="term" value="F:DNA binding"/>
    <property type="evidence" value="ECO:0007669"/>
    <property type="project" value="UniProtKB-KW"/>
</dbReference>
<feature type="domain" description="RNA polymerase sigma factor 70 region 4 type 2" evidence="7">
    <location>
        <begin position="125"/>
        <end position="175"/>
    </location>
</feature>
<feature type="domain" description="RNA polymerase sigma-70 region 2" evidence="6">
    <location>
        <begin position="28"/>
        <end position="98"/>
    </location>
</feature>
<dbReference type="NCBIfam" id="NF009191">
    <property type="entry name" value="PRK12539.1"/>
    <property type="match status" value="1"/>
</dbReference>
<comment type="caution">
    <text evidence="8">The sequence shown here is derived from an EMBL/GenBank/DDBJ whole genome shotgun (WGS) entry which is preliminary data.</text>
</comment>
<keyword evidence="9" id="KW-1185">Reference proteome</keyword>
<evidence type="ECO:0000259" key="6">
    <source>
        <dbReference type="Pfam" id="PF04542"/>
    </source>
</evidence>
<evidence type="ECO:0000313" key="8">
    <source>
        <dbReference type="EMBL" id="KPL55431.1"/>
    </source>
</evidence>